<sequence>MGGSDQSVADLYGDELVTALGDGMNAVSRWGFGTDDAVVAGEVFAQHTLAEQLDPLYSGTDPEQVVADMAAGVQSLQDELG</sequence>
<evidence type="ECO:0000313" key="2">
    <source>
        <dbReference type="Proteomes" id="UP000199220"/>
    </source>
</evidence>
<protein>
    <submittedName>
        <fullName evidence="1">Uncharacterized protein</fullName>
    </submittedName>
</protein>
<name>A0A1H5KKV0_9MICO</name>
<dbReference type="AlphaFoldDB" id="A0A1H5KKV0"/>
<organism evidence="1 2">
    <name type="scientific">Ruania alba</name>
    <dbReference type="NCBI Taxonomy" id="648782"/>
    <lineage>
        <taxon>Bacteria</taxon>
        <taxon>Bacillati</taxon>
        <taxon>Actinomycetota</taxon>
        <taxon>Actinomycetes</taxon>
        <taxon>Micrococcales</taxon>
        <taxon>Ruaniaceae</taxon>
        <taxon>Ruania</taxon>
    </lineage>
</organism>
<proteinExistence type="predicted"/>
<dbReference type="EMBL" id="FNTX01000002">
    <property type="protein sequence ID" value="SEE65442.1"/>
    <property type="molecule type" value="Genomic_DNA"/>
</dbReference>
<accession>A0A1H5KKV0</accession>
<evidence type="ECO:0000313" key="1">
    <source>
        <dbReference type="EMBL" id="SEE65442.1"/>
    </source>
</evidence>
<dbReference type="STRING" id="648782.SAMN04488554_2324"/>
<gene>
    <name evidence="1" type="ORF">SAMN04488554_2324</name>
</gene>
<keyword evidence="2" id="KW-1185">Reference proteome</keyword>
<reference evidence="2" key="1">
    <citation type="submission" date="2016-10" db="EMBL/GenBank/DDBJ databases">
        <authorList>
            <person name="Varghese N."/>
            <person name="Submissions S."/>
        </authorList>
    </citation>
    <scope>NUCLEOTIDE SEQUENCE [LARGE SCALE GENOMIC DNA]</scope>
    <source>
        <strain evidence="2">DSM 21368</strain>
    </source>
</reference>
<dbReference type="Proteomes" id="UP000199220">
    <property type="component" value="Unassembled WGS sequence"/>
</dbReference>